<protein>
    <submittedName>
        <fullName evidence="2">AAA family ATPase</fullName>
    </submittedName>
</protein>
<dbReference type="RefSeq" id="WP_369084471.1">
    <property type="nucleotide sequence ID" value="NZ_JBFSHR010000021.1"/>
</dbReference>
<accession>A0ABV3Y352</accession>
<dbReference type="EMBL" id="JBFSHR010000021">
    <property type="protein sequence ID" value="MEX6429624.1"/>
    <property type="molecule type" value="Genomic_DNA"/>
</dbReference>
<dbReference type="InterPro" id="IPR003593">
    <property type="entry name" value="AAA+_ATPase"/>
</dbReference>
<dbReference type="Proteomes" id="UP001560267">
    <property type="component" value="Unassembled WGS sequence"/>
</dbReference>
<name>A0ABV3Y352_9ACTN</name>
<organism evidence="2 3">
    <name type="scientific">Ferrimicrobium acidiphilum</name>
    <dbReference type="NCBI Taxonomy" id="121039"/>
    <lineage>
        <taxon>Bacteria</taxon>
        <taxon>Bacillati</taxon>
        <taxon>Actinomycetota</taxon>
        <taxon>Acidimicrobiia</taxon>
        <taxon>Acidimicrobiales</taxon>
        <taxon>Acidimicrobiaceae</taxon>
        <taxon>Ferrimicrobium</taxon>
    </lineage>
</organism>
<dbReference type="Gene3D" id="3.40.50.300">
    <property type="entry name" value="P-loop containing nucleotide triphosphate hydrolases"/>
    <property type="match status" value="1"/>
</dbReference>
<dbReference type="InterPro" id="IPR027065">
    <property type="entry name" value="Lon_Prtase"/>
</dbReference>
<evidence type="ECO:0000313" key="2">
    <source>
        <dbReference type="EMBL" id="MEX6429624.1"/>
    </source>
</evidence>
<comment type="caution">
    <text evidence="2">The sequence shown here is derived from an EMBL/GenBank/DDBJ whole genome shotgun (WGS) entry which is preliminary data.</text>
</comment>
<dbReference type="InterPro" id="IPR003959">
    <property type="entry name" value="ATPase_AAA_core"/>
</dbReference>
<reference evidence="2 3" key="1">
    <citation type="submission" date="2024-07" db="EMBL/GenBank/DDBJ databases">
        <title>Draft Genome Sequence of Ferrimicrobium acidiphilum Strain YE2023, Isolated from a Pulp of Bioleach Reactor.</title>
        <authorList>
            <person name="Elkina Y.A."/>
            <person name="Bulaeva A.G."/>
            <person name="Beletsky A.V."/>
            <person name="Mardanov A.V."/>
        </authorList>
    </citation>
    <scope>NUCLEOTIDE SEQUENCE [LARGE SCALE GENOMIC DNA]</scope>
    <source>
        <strain evidence="2 3">YE2023</strain>
    </source>
</reference>
<feature type="domain" description="AAA+ ATPase" evidence="1">
    <location>
        <begin position="39"/>
        <end position="183"/>
    </location>
</feature>
<dbReference type="InterPro" id="IPR027417">
    <property type="entry name" value="P-loop_NTPase"/>
</dbReference>
<evidence type="ECO:0000313" key="3">
    <source>
        <dbReference type="Proteomes" id="UP001560267"/>
    </source>
</evidence>
<dbReference type="PANTHER" id="PTHR43718:SF2">
    <property type="entry name" value="LON PROTEASE HOMOLOG, MITOCHONDRIAL"/>
    <property type="match status" value="1"/>
</dbReference>
<evidence type="ECO:0000259" key="1">
    <source>
        <dbReference type="SMART" id="SM00382"/>
    </source>
</evidence>
<sequence>MFGSRRVRGELNRTHPGTPELIEHFVGLLVNEYAQVGAERHCPLLLGPPGTGKTKFVKDYARTLGREFSKIDLGGLNDPHELRGFHATYLNSRPGHIINALVGCETTNPIILLDEIDKTGTHRGQVQDVFLALLDPDNHGVFIDGYLDIPYDMSTVTWVASANSLEGIRMPLLDRLYVIELPGYSAEQKLAIARDALLPEILGTYGFGFGFGDSVDIPEAVLERLVELNQGDPGLRTLRKWLQSLVTKSLVANLEGIELGLTPNNLASLLGLDDLVLNQA</sequence>
<dbReference type="SMART" id="SM00382">
    <property type="entry name" value="AAA"/>
    <property type="match status" value="1"/>
</dbReference>
<gene>
    <name evidence="2" type="ORF">AB6A68_07195</name>
</gene>
<dbReference type="PANTHER" id="PTHR43718">
    <property type="entry name" value="LON PROTEASE"/>
    <property type="match status" value="1"/>
</dbReference>
<keyword evidence="3" id="KW-1185">Reference proteome</keyword>
<dbReference type="Pfam" id="PF00004">
    <property type="entry name" value="AAA"/>
    <property type="match status" value="1"/>
</dbReference>
<dbReference type="Gene3D" id="1.10.8.60">
    <property type="match status" value="1"/>
</dbReference>
<dbReference type="SUPFAM" id="SSF52540">
    <property type="entry name" value="P-loop containing nucleoside triphosphate hydrolases"/>
    <property type="match status" value="1"/>
</dbReference>
<proteinExistence type="predicted"/>